<feature type="transmembrane region" description="Helical" evidence="1">
    <location>
        <begin position="20"/>
        <end position="37"/>
    </location>
</feature>
<name>A0ABU4UCM5_9GAMM</name>
<evidence type="ECO:0000313" key="3">
    <source>
        <dbReference type="Proteomes" id="UP001284537"/>
    </source>
</evidence>
<organism evidence="2 3">
    <name type="scientific">Methylomonas defluvii</name>
    <dbReference type="NCBI Taxonomy" id="3045149"/>
    <lineage>
        <taxon>Bacteria</taxon>
        <taxon>Pseudomonadati</taxon>
        <taxon>Pseudomonadota</taxon>
        <taxon>Gammaproteobacteria</taxon>
        <taxon>Methylococcales</taxon>
        <taxon>Methylococcaceae</taxon>
        <taxon>Methylomonas</taxon>
    </lineage>
</organism>
<keyword evidence="1" id="KW-0812">Transmembrane</keyword>
<evidence type="ECO:0000313" key="2">
    <source>
        <dbReference type="EMBL" id="MDX8126926.1"/>
    </source>
</evidence>
<proteinExistence type="predicted"/>
<reference evidence="2 3" key="1">
    <citation type="submission" date="2023-11" db="EMBL/GenBank/DDBJ databases">
        <authorList>
            <person name="Ouyang M.-Y."/>
        </authorList>
    </citation>
    <scope>NUCLEOTIDE SEQUENCE [LARGE SCALE GENOMIC DNA]</scope>
    <source>
        <strain evidence="2 3">OY6</strain>
    </source>
</reference>
<protein>
    <submittedName>
        <fullName evidence="2">Uncharacterized protein</fullName>
    </submittedName>
</protein>
<dbReference type="Proteomes" id="UP001284537">
    <property type="component" value="Unassembled WGS sequence"/>
</dbReference>
<keyword evidence="1" id="KW-1133">Transmembrane helix</keyword>
<sequence length="49" mass="5716">MIDRSLLEVSSYRIFIRSQLIISTVIALLEALAMLLMDKLPITRPWLDR</sequence>
<keyword evidence="1" id="KW-0472">Membrane</keyword>
<comment type="caution">
    <text evidence="2">The sequence shown here is derived from an EMBL/GenBank/DDBJ whole genome shotgun (WGS) entry which is preliminary data.</text>
</comment>
<keyword evidence="3" id="KW-1185">Reference proteome</keyword>
<accession>A0ABU4UCM5</accession>
<dbReference type="RefSeq" id="WP_319960982.1">
    <property type="nucleotide sequence ID" value="NZ_JAXARY010000004.1"/>
</dbReference>
<evidence type="ECO:0000256" key="1">
    <source>
        <dbReference type="SAM" id="Phobius"/>
    </source>
</evidence>
<dbReference type="EMBL" id="JAXARY010000004">
    <property type="protein sequence ID" value="MDX8126926.1"/>
    <property type="molecule type" value="Genomic_DNA"/>
</dbReference>
<gene>
    <name evidence="2" type="ORF">QLH52_06510</name>
</gene>